<protein>
    <recommendedName>
        <fullName evidence="3">Porin</fullName>
    </recommendedName>
</protein>
<proteinExistence type="predicted"/>
<evidence type="ECO:0008006" key="3">
    <source>
        <dbReference type="Google" id="ProtNLM"/>
    </source>
</evidence>
<evidence type="ECO:0000313" key="2">
    <source>
        <dbReference type="Proteomes" id="UP000515344"/>
    </source>
</evidence>
<accession>A0A7G5XJC3</accession>
<gene>
    <name evidence="1" type="ORF">H4075_05065</name>
</gene>
<dbReference type="Proteomes" id="UP000515344">
    <property type="component" value="Chromosome"/>
</dbReference>
<dbReference type="AlphaFoldDB" id="A0A7G5XJC3"/>
<sequence length="383" mass="44036">MKNFLLIGLILFRQLTLAQDSSESKEKWEVNGYLKNMENLTFDHLNRQVTSGNLLHNRINIKWMPSSTFTAVAQIRNRLFWGEEIKVTPSFSSLLKNENEKMNLQVQWINSPSVVLHTNTERLYVDYRTEKWNARVGRQRINWGVSTTWNPNDVFNSYNFLDFDYEERAGVDAAKLQYRFNDFGNIELAYAATGDNKADIAAARFSFNKWNYDFHVVTGWVNRQASTGAAWAGSIKESGIKGELQYYFNSKYADDRLNVVLEWNHMFKKGWYANFSSLYNSGGIDTVVNNFGTINLKLSPQNLMPTKWNLIATASKEITPLLSANMSVLFTPGTNLLILLPSLRYNLATNLDVDLVGQSFFSELNSSFRAVSTRAFLRMKWSF</sequence>
<dbReference type="EMBL" id="CP060007">
    <property type="protein sequence ID" value="QNA45576.1"/>
    <property type="molecule type" value="Genomic_DNA"/>
</dbReference>
<name>A0A7G5XJC3_9BACT</name>
<organism evidence="1 2">
    <name type="scientific">Lacibacter sediminis</name>
    <dbReference type="NCBI Taxonomy" id="2760713"/>
    <lineage>
        <taxon>Bacteria</taxon>
        <taxon>Pseudomonadati</taxon>
        <taxon>Bacteroidota</taxon>
        <taxon>Chitinophagia</taxon>
        <taxon>Chitinophagales</taxon>
        <taxon>Chitinophagaceae</taxon>
        <taxon>Lacibacter</taxon>
    </lineage>
</organism>
<dbReference type="RefSeq" id="WP_182804752.1">
    <property type="nucleotide sequence ID" value="NZ_CP060007.1"/>
</dbReference>
<reference evidence="2" key="1">
    <citation type="submission" date="2020-08" db="EMBL/GenBank/DDBJ databases">
        <title>Lacibacter sp. S13-6-6 genome sequencing.</title>
        <authorList>
            <person name="Jin L."/>
        </authorList>
    </citation>
    <scope>NUCLEOTIDE SEQUENCE [LARGE SCALE GENOMIC DNA]</scope>
    <source>
        <strain evidence="2">S13-6-6</strain>
    </source>
</reference>
<keyword evidence="2" id="KW-1185">Reference proteome</keyword>
<dbReference type="SUPFAM" id="SSF56935">
    <property type="entry name" value="Porins"/>
    <property type="match status" value="1"/>
</dbReference>
<dbReference type="KEGG" id="lacs:H4075_05065"/>
<evidence type="ECO:0000313" key="1">
    <source>
        <dbReference type="EMBL" id="QNA45576.1"/>
    </source>
</evidence>